<evidence type="ECO:0000313" key="4">
    <source>
        <dbReference type="Proteomes" id="UP000001357"/>
    </source>
</evidence>
<comment type="similarity">
    <text evidence="1">Belongs to the small GTPase superfamily. Rab family.</text>
</comment>
<dbReference type="GO" id="GO:0006886">
    <property type="term" value="P:intracellular protein transport"/>
    <property type="evidence" value="ECO:0000318"/>
    <property type="project" value="GO_Central"/>
</dbReference>
<dbReference type="InterPro" id="IPR027417">
    <property type="entry name" value="P-loop_NTPase"/>
</dbReference>
<feature type="domain" description="J" evidence="2">
    <location>
        <begin position="221"/>
        <end position="277"/>
    </location>
</feature>
<sequence>MASIEAPRKRPQLPALRPIQRVKLLTLGDAGVGKSCLIKRYCERRFVSKYIPTVGLDYGVAPVQRTDADLRVSLYDLSGDRAYEQVRCEFYDAPQGVLLLFDVTKRATFDSLVHEWLTELRHNAPSSELAQAVVAIVGHQNDREQARQVPAGEAQMWAEQQGYRYFETSAASGQGVQELFSWLIEAVYQQVYHGRTEQVTATFSAEDLQQVDTVLRAPKNDDYAVLQLLPDAQRAEVMRAYKTLAAMVHPDKNRAPGSEEAFKRIASARSRLLAKDSTSGMPLA</sequence>
<dbReference type="PROSITE" id="PS51421">
    <property type="entry name" value="RAS"/>
    <property type="match status" value="1"/>
</dbReference>
<accession>A9V308</accession>
<dbReference type="FunFam" id="3.40.50.300:FF:000697">
    <property type="entry name" value="DnaJ homolog subfamily C member 27"/>
    <property type="match status" value="1"/>
</dbReference>
<dbReference type="PANTHER" id="PTHR47979">
    <property type="entry name" value="DRAB11-RELATED"/>
    <property type="match status" value="1"/>
</dbReference>
<dbReference type="InterPro" id="IPR005225">
    <property type="entry name" value="Small_GTP-bd"/>
</dbReference>
<dbReference type="PRINTS" id="PR00449">
    <property type="entry name" value="RASTRNSFRMNG"/>
</dbReference>
<dbReference type="Pfam" id="PF00071">
    <property type="entry name" value="Ras"/>
    <property type="match status" value="1"/>
</dbReference>
<dbReference type="eggNOG" id="KOG0098">
    <property type="taxonomic scope" value="Eukaryota"/>
</dbReference>
<dbReference type="NCBIfam" id="TIGR00231">
    <property type="entry name" value="small_GTP"/>
    <property type="match status" value="1"/>
</dbReference>
<dbReference type="STRING" id="81824.A9V308"/>
<dbReference type="SMART" id="SM00176">
    <property type="entry name" value="RAN"/>
    <property type="match status" value="1"/>
</dbReference>
<gene>
    <name evidence="3" type="ORF">MONBRDRAFT_9396</name>
</gene>
<dbReference type="PROSITE" id="PS51419">
    <property type="entry name" value="RAB"/>
    <property type="match status" value="1"/>
</dbReference>
<evidence type="ECO:0000259" key="2">
    <source>
        <dbReference type="PROSITE" id="PS50076"/>
    </source>
</evidence>
<dbReference type="SMART" id="SM00174">
    <property type="entry name" value="RHO"/>
    <property type="match status" value="1"/>
</dbReference>
<dbReference type="PRINTS" id="PR00625">
    <property type="entry name" value="JDOMAIN"/>
</dbReference>
<evidence type="ECO:0000256" key="1">
    <source>
        <dbReference type="ARBA" id="ARBA00006270"/>
    </source>
</evidence>
<dbReference type="SUPFAM" id="SSF46565">
    <property type="entry name" value="Chaperone J-domain"/>
    <property type="match status" value="1"/>
</dbReference>
<dbReference type="SMART" id="SM00175">
    <property type="entry name" value="RAB"/>
    <property type="match status" value="1"/>
</dbReference>
<dbReference type="InterPro" id="IPR050209">
    <property type="entry name" value="Rab_GTPases_membrane_traffic"/>
</dbReference>
<evidence type="ECO:0000313" key="3">
    <source>
        <dbReference type="EMBL" id="EDQ88104.1"/>
    </source>
</evidence>
<dbReference type="Gene3D" id="1.10.287.110">
    <property type="entry name" value="DnaJ domain"/>
    <property type="match status" value="1"/>
</dbReference>
<organism evidence="3 4">
    <name type="scientific">Monosiga brevicollis</name>
    <name type="common">Choanoflagellate</name>
    <dbReference type="NCBI Taxonomy" id="81824"/>
    <lineage>
        <taxon>Eukaryota</taxon>
        <taxon>Choanoflagellata</taxon>
        <taxon>Craspedida</taxon>
        <taxon>Salpingoecidae</taxon>
        <taxon>Monosiga</taxon>
    </lineage>
</organism>
<dbReference type="CDD" id="cd06257">
    <property type="entry name" value="DnaJ"/>
    <property type="match status" value="1"/>
</dbReference>
<dbReference type="InParanoid" id="A9V308"/>
<dbReference type="InterPro" id="IPR001806">
    <property type="entry name" value="Small_GTPase"/>
</dbReference>
<dbReference type="SMR" id="A9V308"/>
<dbReference type="Proteomes" id="UP000001357">
    <property type="component" value="Unassembled WGS sequence"/>
</dbReference>
<dbReference type="SUPFAM" id="SSF52540">
    <property type="entry name" value="P-loop containing nucleoside triphosphate hydrolases"/>
    <property type="match status" value="1"/>
</dbReference>
<dbReference type="GeneID" id="5892472"/>
<dbReference type="InterPro" id="IPR001623">
    <property type="entry name" value="DnaJ_domain"/>
</dbReference>
<name>A9V308_MONBE</name>
<dbReference type="InterPro" id="IPR036869">
    <property type="entry name" value="J_dom_sf"/>
</dbReference>
<dbReference type="GO" id="GO:0005525">
    <property type="term" value="F:GTP binding"/>
    <property type="evidence" value="ECO:0007669"/>
    <property type="project" value="InterPro"/>
</dbReference>
<dbReference type="Pfam" id="PF00226">
    <property type="entry name" value="DnaJ"/>
    <property type="match status" value="1"/>
</dbReference>
<dbReference type="Gene3D" id="3.40.50.300">
    <property type="entry name" value="P-loop containing nucleotide triphosphate hydrolases"/>
    <property type="match status" value="1"/>
</dbReference>
<proteinExistence type="inferred from homology"/>
<dbReference type="FunCoup" id="A9V308">
    <property type="interactions" value="263"/>
</dbReference>
<dbReference type="EMBL" id="CH991556">
    <property type="protein sequence ID" value="EDQ88104.1"/>
    <property type="molecule type" value="Genomic_DNA"/>
</dbReference>
<reference evidence="3 4" key="1">
    <citation type="journal article" date="2008" name="Nature">
        <title>The genome of the choanoflagellate Monosiga brevicollis and the origin of metazoans.</title>
        <authorList>
            <consortium name="JGI Sequencing"/>
            <person name="King N."/>
            <person name="Westbrook M.J."/>
            <person name="Young S.L."/>
            <person name="Kuo A."/>
            <person name="Abedin M."/>
            <person name="Chapman J."/>
            <person name="Fairclough S."/>
            <person name="Hellsten U."/>
            <person name="Isogai Y."/>
            <person name="Letunic I."/>
            <person name="Marr M."/>
            <person name="Pincus D."/>
            <person name="Putnam N."/>
            <person name="Rokas A."/>
            <person name="Wright K.J."/>
            <person name="Zuzow R."/>
            <person name="Dirks W."/>
            <person name="Good M."/>
            <person name="Goodstein D."/>
            <person name="Lemons D."/>
            <person name="Li W."/>
            <person name="Lyons J.B."/>
            <person name="Morris A."/>
            <person name="Nichols S."/>
            <person name="Richter D.J."/>
            <person name="Salamov A."/>
            <person name="Bork P."/>
            <person name="Lim W.A."/>
            <person name="Manning G."/>
            <person name="Miller W.T."/>
            <person name="McGinnis W."/>
            <person name="Shapiro H."/>
            <person name="Tjian R."/>
            <person name="Grigoriev I.V."/>
            <person name="Rokhsar D."/>
        </authorList>
    </citation>
    <scope>NUCLEOTIDE SEQUENCE [LARGE SCALE GENOMIC DNA]</scope>
    <source>
        <strain evidence="4">MX1 / ATCC 50154</strain>
    </source>
</reference>
<dbReference type="RefSeq" id="XP_001747180.1">
    <property type="nucleotide sequence ID" value="XM_001747128.1"/>
</dbReference>
<protein>
    <recommendedName>
        <fullName evidence="2">J domain-containing protein</fullName>
    </recommendedName>
</protein>
<keyword evidence="4" id="KW-1185">Reference proteome</keyword>
<dbReference type="AlphaFoldDB" id="A9V308"/>
<dbReference type="SMART" id="SM00173">
    <property type="entry name" value="RAS"/>
    <property type="match status" value="1"/>
</dbReference>
<dbReference type="GO" id="GO:0003924">
    <property type="term" value="F:GTPase activity"/>
    <property type="evidence" value="ECO:0000318"/>
    <property type="project" value="GO_Central"/>
</dbReference>
<dbReference type="PROSITE" id="PS50076">
    <property type="entry name" value="DNAJ_2"/>
    <property type="match status" value="1"/>
</dbReference>
<dbReference type="SMART" id="SM00271">
    <property type="entry name" value="DnaJ"/>
    <property type="match status" value="1"/>
</dbReference>
<dbReference type="KEGG" id="mbr:MONBRDRAFT_9396"/>